<dbReference type="EMBL" id="GL883077">
    <property type="protein sequence ID" value="EGF93369.1"/>
    <property type="molecule type" value="Genomic_DNA"/>
</dbReference>
<name>F4QKR7_9CAUL</name>
<dbReference type="AlphaFoldDB" id="F4QKR7"/>
<evidence type="ECO:0000256" key="1">
    <source>
        <dbReference type="SAM" id="MobiDB-lite"/>
    </source>
</evidence>
<accession>F4QKR7</accession>
<reference evidence="3" key="1">
    <citation type="submission" date="2011-03" db="EMBL/GenBank/DDBJ databases">
        <title>Draft genome sequence of Brevundimonas diminuta.</title>
        <authorList>
            <person name="Brown P.J.B."/>
            <person name="Buechlein A."/>
            <person name="Hemmerich C."/>
            <person name="Brun Y.V."/>
        </authorList>
    </citation>
    <scope>NUCLEOTIDE SEQUENCE [LARGE SCALE GENOMIC DNA]</scope>
    <source>
        <strain evidence="3">C19</strain>
    </source>
</reference>
<evidence type="ECO:0000313" key="3">
    <source>
        <dbReference type="Proteomes" id="UP000006512"/>
    </source>
</evidence>
<feature type="compositionally biased region" description="Basic and acidic residues" evidence="1">
    <location>
        <begin position="1"/>
        <end position="16"/>
    </location>
</feature>
<feature type="region of interest" description="Disordered" evidence="1">
    <location>
        <begin position="1"/>
        <end position="45"/>
    </location>
</feature>
<protein>
    <submittedName>
        <fullName evidence="2">Uncharacterized protein</fullName>
    </submittedName>
</protein>
<proteinExistence type="predicted"/>
<keyword evidence="3" id="KW-1185">Reference proteome</keyword>
<sequence length="60" mass="6840">MTRAFRPHDETADLRRTQVQRRNQAGRSNRARRARGHGLGRGPCARRRDVKAGILAVFKS</sequence>
<dbReference type="Proteomes" id="UP000006512">
    <property type="component" value="Unassembled WGS sequence"/>
</dbReference>
<gene>
    <name evidence="2" type="ORF">ABI_18100</name>
</gene>
<dbReference type="HOGENOM" id="CLU_2931151_0_0_5"/>
<feature type="compositionally biased region" description="Basic residues" evidence="1">
    <location>
        <begin position="29"/>
        <end position="45"/>
    </location>
</feature>
<evidence type="ECO:0000313" key="2">
    <source>
        <dbReference type="EMBL" id="EGF93369.1"/>
    </source>
</evidence>
<organism evidence="2 3">
    <name type="scientific">Asticcacaulis biprosthecium C19</name>
    <dbReference type="NCBI Taxonomy" id="715226"/>
    <lineage>
        <taxon>Bacteria</taxon>
        <taxon>Pseudomonadati</taxon>
        <taxon>Pseudomonadota</taxon>
        <taxon>Alphaproteobacteria</taxon>
        <taxon>Caulobacterales</taxon>
        <taxon>Caulobacteraceae</taxon>
        <taxon>Asticcacaulis</taxon>
    </lineage>
</organism>